<keyword evidence="4" id="KW-0521">NADP</keyword>
<dbReference type="PRINTS" id="PR00370">
    <property type="entry name" value="FMOXYGENASE"/>
</dbReference>
<dbReference type="GO" id="GO:0008757">
    <property type="term" value="F:S-adenosylmethionine-dependent methyltransferase activity"/>
    <property type="evidence" value="ECO:0007669"/>
    <property type="project" value="InterPro"/>
</dbReference>
<proteinExistence type="inferred from homology"/>
<dbReference type="Gene3D" id="3.40.50.150">
    <property type="entry name" value="Vaccinia Virus protein VP39"/>
    <property type="match status" value="1"/>
</dbReference>
<dbReference type="Proteomes" id="UP000053411">
    <property type="component" value="Unassembled WGS sequence"/>
</dbReference>
<evidence type="ECO:0000259" key="6">
    <source>
        <dbReference type="Pfam" id="PF08241"/>
    </source>
</evidence>
<name>A0A0D2GSL0_9EURO</name>
<dbReference type="CDD" id="cd02440">
    <property type="entry name" value="AdoMet_MTases"/>
    <property type="match status" value="1"/>
</dbReference>
<sequence>MDVAVVGLGAFGLVALKNLREEGFNATGFDRNDYVGGLWQFTEKDQTSVLESTIVNISKERGCFTDFPFPKGNSHASAADVQKYLADYAAHYELLPHVQLGVDVLSVIRDDGNKKWVLNVSGANTANTPLSFDKVVVASGTNHRPVIPVLKGQESYKGQILHSRGFKRPVATTARVMVVGLGNSAADTATSLVSIAKKILLSHRHGAYMIPRSQSNGEPLDHILTYRKTRMSLTMQRCFPRQWEAISNKMLGKIQTASFKLRPEWRINPAPSVVHNVPTVTDTLIPALEKGVIESVEIATEITGDFSVKLADGKVVEVDIIIWCTGYHVDYSIVGEFDPTLETCHTDVSNEAVEMAPPTFGKRPTSNSKPFEPPIPRLYQNLLSLTHPDSLAFLGTAAIPSAAFQIYDLATMAIAQLWKPDDFSPSLPSRLEMITWVRQHLNWANGILARGGFNTRMVNAPDWSDWLDTTSGCLVTEHLGYGRKGWTFWWYDRKFCNLLMDGIYSPHVYRLFDSHGRRKAWGDAKEAIIAVNEEAERKADAEAWHDLASKVSTQEAGVTVERMVDRMNEILSFAVASGILDNGCGSGTIISHILARYGNSIPAAASIMASDYSKHMLDKLARTQQANISAGNEFWERLQLLNLDAHEMSRIADSSVSHVTGGHLYFLLSDPRKALSETRRIMKKDGVLALSSGKDSQHIDALQQAVEQVRPGTHLNIMSGPWFSKEGVENELLETGFVDVETMLVESVLHYTEHIDLAQTLLLMPIMKHLMGSYGEDEKRHLQEKVVENLRGINPAAPGSLKGTSIIAFARKR</sequence>
<dbReference type="Gene3D" id="3.50.50.60">
    <property type="entry name" value="FAD/NAD(P)-binding domain"/>
    <property type="match status" value="1"/>
</dbReference>
<dbReference type="GO" id="GO:0050661">
    <property type="term" value="F:NADP binding"/>
    <property type="evidence" value="ECO:0007669"/>
    <property type="project" value="InterPro"/>
</dbReference>
<dbReference type="InterPro" id="IPR029063">
    <property type="entry name" value="SAM-dependent_MTases_sf"/>
</dbReference>
<keyword evidence="5" id="KW-0560">Oxidoreductase</keyword>
<dbReference type="InterPro" id="IPR020946">
    <property type="entry name" value="Flavin_mOase-like"/>
</dbReference>
<dbReference type="InterPro" id="IPR013216">
    <property type="entry name" value="Methyltransf_11"/>
</dbReference>
<gene>
    <name evidence="7" type="ORF">Z520_11915</name>
</gene>
<organism evidence="7 8">
    <name type="scientific">Fonsecaea multimorphosa CBS 102226</name>
    <dbReference type="NCBI Taxonomy" id="1442371"/>
    <lineage>
        <taxon>Eukaryota</taxon>
        <taxon>Fungi</taxon>
        <taxon>Dikarya</taxon>
        <taxon>Ascomycota</taxon>
        <taxon>Pezizomycotina</taxon>
        <taxon>Eurotiomycetes</taxon>
        <taxon>Chaetothyriomycetidae</taxon>
        <taxon>Chaetothyriales</taxon>
        <taxon>Herpotrichiellaceae</taxon>
        <taxon>Fonsecaea</taxon>
    </lineage>
</organism>
<evidence type="ECO:0000256" key="5">
    <source>
        <dbReference type="ARBA" id="ARBA00023002"/>
    </source>
</evidence>
<dbReference type="GO" id="GO:0004499">
    <property type="term" value="F:N,N-dimethylaniline monooxygenase activity"/>
    <property type="evidence" value="ECO:0007669"/>
    <property type="project" value="InterPro"/>
</dbReference>
<feature type="domain" description="Methyltransferase type 11" evidence="6">
    <location>
        <begin position="580"/>
        <end position="689"/>
    </location>
</feature>
<evidence type="ECO:0000256" key="2">
    <source>
        <dbReference type="ARBA" id="ARBA00022630"/>
    </source>
</evidence>
<evidence type="ECO:0000256" key="3">
    <source>
        <dbReference type="ARBA" id="ARBA00022827"/>
    </source>
</evidence>
<dbReference type="AlphaFoldDB" id="A0A0D2GSL0"/>
<evidence type="ECO:0000313" key="7">
    <source>
        <dbReference type="EMBL" id="KIX92440.1"/>
    </source>
</evidence>
<dbReference type="GO" id="GO:0050660">
    <property type="term" value="F:flavin adenine dinucleotide binding"/>
    <property type="evidence" value="ECO:0007669"/>
    <property type="project" value="InterPro"/>
</dbReference>
<dbReference type="RefSeq" id="XP_016626563.1">
    <property type="nucleotide sequence ID" value="XM_016782402.1"/>
</dbReference>
<dbReference type="Pfam" id="PF00743">
    <property type="entry name" value="FMO-like"/>
    <property type="match status" value="1"/>
</dbReference>
<protein>
    <recommendedName>
        <fullName evidence="6">Methyltransferase type 11 domain-containing protein</fullName>
    </recommendedName>
</protein>
<comment type="similarity">
    <text evidence="1">Belongs to the FMO family.</text>
</comment>
<dbReference type="InterPro" id="IPR050346">
    <property type="entry name" value="FMO-like"/>
</dbReference>
<reference evidence="7 8" key="1">
    <citation type="submission" date="2015-01" db="EMBL/GenBank/DDBJ databases">
        <title>The Genome Sequence of Fonsecaea multimorphosa CBS 102226.</title>
        <authorList>
            <consortium name="The Broad Institute Genomics Platform"/>
            <person name="Cuomo C."/>
            <person name="de Hoog S."/>
            <person name="Gorbushina A."/>
            <person name="Stielow B."/>
            <person name="Teixiera M."/>
            <person name="Abouelleil A."/>
            <person name="Chapman S.B."/>
            <person name="Priest M."/>
            <person name="Young S.K."/>
            <person name="Wortman J."/>
            <person name="Nusbaum C."/>
            <person name="Birren B."/>
        </authorList>
    </citation>
    <scope>NUCLEOTIDE SEQUENCE [LARGE SCALE GENOMIC DNA]</scope>
    <source>
        <strain evidence="7 8">CBS 102226</strain>
    </source>
</reference>
<dbReference type="EMBL" id="KN848105">
    <property type="protein sequence ID" value="KIX92440.1"/>
    <property type="molecule type" value="Genomic_DNA"/>
</dbReference>
<dbReference type="OrthoDB" id="66881at2759"/>
<dbReference type="GeneID" id="27717661"/>
<keyword evidence="8" id="KW-1185">Reference proteome</keyword>
<dbReference type="InterPro" id="IPR036188">
    <property type="entry name" value="FAD/NAD-bd_sf"/>
</dbReference>
<dbReference type="SUPFAM" id="SSF51905">
    <property type="entry name" value="FAD/NAD(P)-binding domain"/>
    <property type="match status" value="1"/>
</dbReference>
<dbReference type="InterPro" id="IPR000960">
    <property type="entry name" value="Flavin_mOase"/>
</dbReference>
<keyword evidence="2" id="KW-0285">Flavoprotein</keyword>
<dbReference type="PANTHER" id="PTHR23023">
    <property type="entry name" value="DIMETHYLANILINE MONOOXYGENASE"/>
    <property type="match status" value="1"/>
</dbReference>
<evidence type="ECO:0000256" key="4">
    <source>
        <dbReference type="ARBA" id="ARBA00022857"/>
    </source>
</evidence>
<accession>A0A0D2GSL0</accession>
<dbReference type="VEuPathDB" id="FungiDB:Z520_11915"/>
<evidence type="ECO:0000256" key="1">
    <source>
        <dbReference type="ARBA" id="ARBA00009183"/>
    </source>
</evidence>
<evidence type="ECO:0000313" key="8">
    <source>
        <dbReference type="Proteomes" id="UP000053411"/>
    </source>
</evidence>
<keyword evidence="3" id="KW-0274">FAD</keyword>
<dbReference type="Pfam" id="PF08241">
    <property type="entry name" value="Methyltransf_11"/>
    <property type="match status" value="1"/>
</dbReference>
<dbReference type="SUPFAM" id="SSF53335">
    <property type="entry name" value="S-adenosyl-L-methionine-dependent methyltransferases"/>
    <property type="match status" value="1"/>
</dbReference>